<comment type="similarity">
    <text evidence="1">Belongs to the calycin superfamily. Fatty-acid binding protein (FABP) family.</text>
</comment>
<dbReference type="GO" id="GO:0008289">
    <property type="term" value="F:lipid binding"/>
    <property type="evidence" value="ECO:0007669"/>
    <property type="project" value="InterPro"/>
</dbReference>
<organism evidence="2 3">
    <name type="scientific">Accipiter nisus</name>
    <name type="common">Eurasian sparrowhawk</name>
    <dbReference type="NCBI Taxonomy" id="211598"/>
    <lineage>
        <taxon>Eukaryota</taxon>
        <taxon>Metazoa</taxon>
        <taxon>Chordata</taxon>
        <taxon>Craniata</taxon>
        <taxon>Vertebrata</taxon>
        <taxon>Euteleostomi</taxon>
        <taxon>Archelosauria</taxon>
        <taxon>Archosauria</taxon>
        <taxon>Dinosauria</taxon>
        <taxon>Saurischia</taxon>
        <taxon>Theropoda</taxon>
        <taxon>Coelurosauria</taxon>
        <taxon>Aves</taxon>
        <taxon>Neognathae</taxon>
        <taxon>Neoaves</taxon>
        <taxon>Telluraves</taxon>
        <taxon>Accipitrimorphae</taxon>
        <taxon>Accipitriformes</taxon>
        <taxon>Accipitridae</taxon>
        <taxon>Accipitrinae</taxon>
        <taxon>Accipiter</taxon>
    </lineage>
</organism>
<dbReference type="PANTHER" id="PTHR11955">
    <property type="entry name" value="FATTY ACID BINDING PROTEIN"/>
    <property type="match status" value="1"/>
</dbReference>
<evidence type="ECO:0000313" key="2">
    <source>
        <dbReference type="Ensembl" id="ENSANIP00000016553.1"/>
    </source>
</evidence>
<dbReference type="Proteomes" id="UP000694541">
    <property type="component" value="Unplaced"/>
</dbReference>
<reference evidence="2" key="2">
    <citation type="submission" date="2025-09" db="UniProtKB">
        <authorList>
            <consortium name="Ensembl"/>
        </authorList>
    </citation>
    <scope>IDENTIFICATION</scope>
</reference>
<dbReference type="SUPFAM" id="SSF50814">
    <property type="entry name" value="Lipocalins"/>
    <property type="match status" value="1"/>
</dbReference>
<keyword evidence="3" id="KW-1185">Reference proteome</keyword>
<evidence type="ECO:0008006" key="4">
    <source>
        <dbReference type="Google" id="ProtNLM"/>
    </source>
</evidence>
<evidence type="ECO:0000256" key="1">
    <source>
        <dbReference type="ARBA" id="ARBA00008390"/>
    </source>
</evidence>
<evidence type="ECO:0000313" key="3">
    <source>
        <dbReference type="Proteomes" id="UP000694541"/>
    </source>
</evidence>
<dbReference type="AlphaFoldDB" id="A0A8B9MZG6"/>
<accession>A0A8B9MZG6</accession>
<dbReference type="Gene3D" id="2.40.128.20">
    <property type="match status" value="1"/>
</dbReference>
<dbReference type="InterPro" id="IPR031259">
    <property type="entry name" value="ILBP"/>
</dbReference>
<reference evidence="2" key="1">
    <citation type="submission" date="2025-08" db="UniProtKB">
        <authorList>
            <consortium name="Ensembl"/>
        </authorList>
    </citation>
    <scope>IDENTIFICATION</scope>
</reference>
<dbReference type="InterPro" id="IPR012674">
    <property type="entry name" value="Calycin"/>
</dbReference>
<dbReference type="Ensembl" id="ENSANIT00000017124.1">
    <property type="protein sequence ID" value="ENSANIP00000016553.1"/>
    <property type="gene ID" value="ENSANIG00000011274.1"/>
</dbReference>
<name>A0A8B9MZG6_9AVES</name>
<sequence>APSSPFRSPPSPKTSHVGEGSFCLQTAAFALRWEGGVVAGGSPAKRAEELCGDAAGEGPRVVRSPPPPSPPPPDINVVLRKLVCLLKPDKEIIHTGDHMVIRTITSLRDYVMDFDLGVQFEEDLGPVDGRKCQTTVFWEGDQLVCEQLGEKRNRGWRHWLEGDQLHLRMTAEDEVCVQVFQKVK</sequence>
<proteinExistence type="inferred from homology"/>
<protein>
    <recommendedName>
        <fullName evidence="4">Retinol binding protein 5</fullName>
    </recommendedName>
</protein>